<feature type="non-terminal residue" evidence="1">
    <location>
        <position position="1"/>
    </location>
</feature>
<protein>
    <submittedName>
        <fullName evidence="1">Uncharacterized protein</fullName>
    </submittedName>
</protein>
<organism evidence="1 2">
    <name type="scientific">Streblomastix strix</name>
    <dbReference type="NCBI Taxonomy" id="222440"/>
    <lineage>
        <taxon>Eukaryota</taxon>
        <taxon>Metamonada</taxon>
        <taxon>Preaxostyla</taxon>
        <taxon>Oxymonadida</taxon>
        <taxon>Streblomastigidae</taxon>
        <taxon>Streblomastix</taxon>
    </lineage>
</organism>
<gene>
    <name evidence="1" type="ORF">EZS28_046875</name>
</gene>
<comment type="caution">
    <text evidence="1">The sequence shown here is derived from an EMBL/GenBank/DDBJ whole genome shotgun (WGS) entry which is preliminary data.</text>
</comment>
<dbReference type="Proteomes" id="UP000324800">
    <property type="component" value="Unassembled WGS sequence"/>
</dbReference>
<dbReference type="AlphaFoldDB" id="A0A5J4TH67"/>
<sequence>LKPYTSVWEMWCDMKKKVIGEQELSQLEQQRYKRLCGIAEWEGTGGGPGSGGAMLQTSIHMSVAHAGE</sequence>
<evidence type="ECO:0000313" key="1">
    <source>
        <dbReference type="EMBL" id="KAA6357598.1"/>
    </source>
</evidence>
<proteinExistence type="predicted"/>
<feature type="non-terminal residue" evidence="1">
    <location>
        <position position="68"/>
    </location>
</feature>
<reference evidence="1 2" key="1">
    <citation type="submission" date="2019-03" db="EMBL/GenBank/DDBJ databases">
        <title>Single cell metagenomics reveals metabolic interactions within the superorganism composed of flagellate Streblomastix strix and complex community of Bacteroidetes bacteria on its surface.</title>
        <authorList>
            <person name="Treitli S.C."/>
            <person name="Kolisko M."/>
            <person name="Husnik F."/>
            <person name="Keeling P."/>
            <person name="Hampl V."/>
        </authorList>
    </citation>
    <scope>NUCLEOTIDE SEQUENCE [LARGE SCALE GENOMIC DNA]</scope>
    <source>
        <strain evidence="1">ST1C</strain>
    </source>
</reference>
<name>A0A5J4TH67_9EUKA</name>
<evidence type="ECO:0000313" key="2">
    <source>
        <dbReference type="Proteomes" id="UP000324800"/>
    </source>
</evidence>
<accession>A0A5J4TH67</accession>
<dbReference type="EMBL" id="SNRW01031159">
    <property type="protein sequence ID" value="KAA6357598.1"/>
    <property type="molecule type" value="Genomic_DNA"/>
</dbReference>